<keyword evidence="3" id="KW-1185">Reference proteome</keyword>
<feature type="domain" description="SnoaL-like" evidence="1">
    <location>
        <begin position="15"/>
        <end position="103"/>
    </location>
</feature>
<dbReference type="Proteomes" id="UP000320811">
    <property type="component" value="Unassembled WGS sequence"/>
</dbReference>
<dbReference type="RefSeq" id="WP_145674077.1">
    <property type="nucleotide sequence ID" value="NZ_VIWO01000011.1"/>
</dbReference>
<accession>A0A561P788</accession>
<dbReference type="OrthoDB" id="795653at2"/>
<reference evidence="2 3" key="1">
    <citation type="submission" date="2019-06" db="EMBL/GenBank/DDBJ databases">
        <title>Sorghum-associated microbial communities from plants grown in Nebraska, USA.</title>
        <authorList>
            <person name="Schachtman D."/>
        </authorList>
    </citation>
    <scope>NUCLEOTIDE SEQUENCE [LARGE SCALE GENOMIC DNA]</scope>
    <source>
        <strain evidence="2 3">1209</strain>
    </source>
</reference>
<gene>
    <name evidence="2" type="ORF">FHW36_111175</name>
</gene>
<organism evidence="2 3">
    <name type="scientific">Chitinophaga polysaccharea</name>
    <dbReference type="NCBI Taxonomy" id="1293035"/>
    <lineage>
        <taxon>Bacteria</taxon>
        <taxon>Pseudomonadati</taxon>
        <taxon>Bacteroidota</taxon>
        <taxon>Chitinophagia</taxon>
        <taxon>Chitinophagales</taxon>
        <taxon>Chitinophagaceae</taxon>
        <taxon>Chitinophaga</taxon>
    </lineage>
</organism>
<comment type="caution">
    <text evidence="2">The sequence shown here is derived from an EMBL/GenBank/DDBJ whole genome shotgun (WGS) entry which is preliminary data.</text>
</comment>
<evidence type="ECO:0000313" key="3">
    <source>
        <dbReference type="Proteomes" id="UP000320811"/>
    </source>
</evidence>
<proteinExistence type="predicted"/>
<dbReference type="Pfam" id="PF12680">
    <property type="entry name" value="SnoaL_2"/>
    <property type="match status" value="1"/>
</dbReference>
<dbReference type="Gene3D" id="3.10.450.50">
    <property type="match status" value="1"/>
</dbReference>
<evidence type="ECO:0000313" key="2">
    <source>
        <dbReference type="EMBL" id="TWF33983.1"/>
    </source>
</evidence>
<dbReference type="EMBL" id="VIWO01000011">
    <property type="protein sequence ID" value="TWF33983.1"/>
    <property type="molecule type" value="Genomic_DNA"/>
</dbReference>
<protein>
    <submittedName>
        <fullName evidence="2">SnoaL-like protein</fullName>
    </submittedName>
</protein>
<sequence>MSTTQTIKSAKDIVLSFIDALNREDFAAARQQLADDFNFVGVMGSRHGADIYLDDMSRMKFKYDIKKVLADDSDVSLFYDIDMGNATTIFASGWYQIQSGKIKAFKVIFDPRPLLEKQSS</sequence>
<evidence type="ECO:0000259" key="1">
    <source>
        <dbReference type="Pfam" id="PF12680"/>
    </source>
</evidence>
<dbReference type="SUPFAM" id="SSF54427">
    <property type="entry name" value="NTF2-like"/>
    <property type="match status" value="1"/>
</dbReference>
<dbReference type="InterPro" id="IPR037401">
    <property type="entry name" value="SnoaL-like"/>
</dbReference>
<dbReference type="InterPro" id="IPR032710">
    <property type="entry name" value="NTF2-like_dom_sf"/>
</dbReference>
<dbReference type="AlphaFoldDB" id="A0A561P788"/>
<name>A0A561P788_9BACT</name>